<dbReference type="RefSeq" id="WP_262874659.1">
    <property type="nucleotide sequence ID" value="NZ_BAABKW010000001.1"/>
</dbReference>
<evidence type="ECO:0000256" key="5">
    <source>
        <dbReference type="ARBA" id="ARBA00022801"/>
    </source>
</evidence>
<evidence type="ECO:0000313" key="11">
    <source>
        <dbReference type="Proteomes" id="UP001596507"/>
    </source>
</evidence>
<evidence type="ECO:0000256" key="7">
    <source>
        <dbReference type="RuleBase" id="RU363069"/>
    </source>
</evidence>
<dbReference type="Pfam" id="PF12320">
    <property type="entry name" value="SbcD_C"/>
    <property type="match status" value="1"/>
</dbReference>
<evidence type="ECO:0000259" key="8">
    <source>
        <dbReference type="Pfam" id="PF00149"/>
    </source>
</evidence>
<dbReference type="Proteomes" id="UP001596507">
    <property type="component" value="Unassembled WGS sequence"/>
</dbReference>
<evidence type="ECO:0000256" key="6">
    <source>
        <dbReference type="ARBA" id="ARBA00022839"/>
    </source>
</evidence>
<accession>A0ABW2HIS7</accession>
<evidence type="ECO:0000313" key="10">
    <source>
        <dbReference type="EMBL" id="MFC7269734.1"/>
    </source>
</evidence>
<dbReference type="NCBIfam" id="TIGR00619">
    <property type="entry name" value="sbcd"/>
    <property type="match status" value="1"/>
</dbReference>
<dbReference type="PANTHER" id="PTHR30337">
    <property type="entry name" value="COMPONENT OF ATP-DEPENDENT DSDNA EXONUCLEASE"/>
    <property type="match status" value="1"/>
</dbReference>
<evidence type="ECO:0000256" key="1">
    <source>
        <dbReference type="ARBA" id="ARBA00010555"/>
    </source>
</evidence>
<protein>
    <recommendedName>
        <fullName evidence="3 7">Nuclease SbcCD subunit D</fullName>
    </recommendedName>
</protein>
<evidence type="ECO:0000256" key="3">
    <source>
        <dbReference type="ARBA" id="ARBA00013365"/>
    </source>
</evidence>
<feature type="domain" description="Calcineurin-like phosphoesterase" evidence="8">
    <location>
        <begin position="1"/>
        <end position="96"/>
    </location>
</feature>
<dbReference type="SUPFAM" id="SSF56300">
    <property type="entry name" value="Metallo-dependent phosphatases"/>
    <property type="match status" value="1"/>
</dbReference>
<dbReference type="InterPro" id="IPR041796">
    <property type="entry name" value="Mre11_N"/>
</dbReference>
<keyword evidence="4 7" id="KW-0540">Nuclease</keyword>
<dbReference type="InterPro" id="IPR004843">
    <property type="entry name" value="Calcineurin-like_PHP"/>
</dbReference>
<keyword evidence="7" id="KW-0255">Endonuclease</keyword>
<comment type="caution">
    <text evidence="10">The sequence shown here is derived from an EMBL/GenBank/DDBJ whole genome shotgun (WGS) entry which is preliminary data.</text>
</comment>
<keyword evidence="7" id="KW-0235">DNA replication</keyword>
<keyword evidence="11" id="KW-1185">Reference proteome</keyword>
<dbReference type="Pfam" id="PF00149">
    <property type="entry name" value="Metallophos"/>
    <property type="match status" value="1"/>
</dbReference>
<comment type="similarity">
    <text evidence="1 7">Belongs to the SbcD family.</text>
</comment>
<feature type="domain" description="Nuclease SbcCD subunit D C-terminal" evidence="9">
    <location>
        <begin position="266"/>
        <end position="355"/>
    </location>
</feature>
<comment type="function">
    <text evidence="7">SbcCD cleaves DNA hairpin structures. These structures can inhibit DNA replication and are intermediates in certain DNA recombination reactions. The complex acts as a 3'-&gt;5' double strand exonuclease that can open hairpins. It also has a 5' single-strand endonuclease activity.</text>
</comment>
<dbReference type="InterPro" id="IPR029052">
    <property type="entry name" value="Metallo-depent_PP-like"/>
</dbReference>
<comment type="subunit">
    <text evidence="2 7">Heterodimer of SbcC and SbcD.</text>
</comment>
<keyword evidence="6 7" id="KW-0269">Exonuclease</keyword>
<dbReference type="InterPro" id="IPR026843">
    <property type="entry name" value="SbcD_C"/>
</dbReference>
<keyword evidence="7" id="KW-0233">DNA recombination</keyword>
<dbReference type="CDD" id="cd00840">
    <property type="entry name" value="MPP_Mre11_N"/>
    <property type="match status" value="1"/>
</dbReference>
<reference evidence="11" key="1">
    <citation type="journal article" date="2019" name="Int. J. Syst. Evol. Microbiol.">
        <title>The Global Catalogue of Microorganisms (GCM) 10K type strain sequencing project: providing services to taxonomists for standard genome sequencing and annotation.</title>
        <authorList>
            <consortium name="The Broad Institute Genomics Platform"/>
            <consortium name="The Broad Institute Genome Sequencing Center for Infectious Disease"/>
            <person name="Wu L."/>
            <person name="Ma J."/>
        </authorList>
    </citation>
    <scope>NUCLEOTIDE SEQUENCE [LARGE SCALE GENOMIC DNA]</scope>
    <source>
        <strain evidence="11">CGMCC 1.15772</strain>
    </source>
</reference>
<dbReference type="InterPro" id="IPR004593">
    <property type="entry name" value="SbcD"/>
</dbReference>
<dbReference type="Gene3D" id="3.60.21.10">
    <property type="match status" value="1"/>
</dbReference>
<dbReference type="EMBL" id="JBHTBE010000003">
    <property type="protein sequence ID" value="MFC7269734.1"/>
    <property type="molecule type" value="Genomic_DNA"/>
</dbReference>
<sequence>MRILHTSDWHIGRTFHGHSTLDALAGVLAALVQQVRDQRVNLVIVAGDVFDSATPAAPAYTLLTDTLVALREAGARVVVTSGNHDSAARLGFQARLLREGIHVLTDPLAVGTPVSIDDADGPVHVYGIPFLEPALVRHLWPGVELRSQAQTLDHAMGLVRADLATRGGRSVAIAHCFAAGVEPTPHLERDIQQGGLDVVPLSVFAGVDYAALGHIHGRQTLSDRIRYAGAPLHYSFGEGDKPRGSWLIDLDAAGHASIEWLDLPVPRRLVTLTAPLDELLADGRFAEFEDAWVSARYTDTAPQSDPMRRLQARFAHCATVVHAPAVVAERDGRTYAARVQAARDDLELIDAFLAHVRGGEGAVDDERGLLREVIGDRVAAEAIA</sequence>
<dbReference type="InterPro" id="IPR050535">
    <property type="entry name" value="DNA_Repair-Maintenance_Comp"/>
</dbReference>
<name>A0ABW2HIS7_9MICO</name>
<dbReference type="PANTHER" id="PTHR30337:SF0">
    <property type="entry name" value="NUCLEASE SBCCD SUBUNIT D"/>
    <property type="match status" value="1"/>
</dbReference>
<proteinExistence type="inferred from homology"/>
<evidence type="ECO:0000256" key="4">
    <source>
        <dbReference type="ARBA" id="ARBA00022722"/>
    </source>
</evidence>
<keyword evidence="5 7" id="KW-0378">Hydrolase</keyword>
<gene>
    <name evidence="7" type="primary">sbcD</name>
    <name evidence="10" type="ORF">ACFQRL_12240</name>
</gene>
<organism evidence="10 11">
    <name type="scientific">Microbacterium fluvii</name>
    <dbReference type="NCBI Taxonomy" id="415215"/>
    <lineage>
        <taxon>Bacteria</taxon>
        <taxon>Bacillati</taxon>
        <taxon>Actinomycetota</taxon>
        <taxon>Actinomycetes</taxon>
        <taxon>Micrococcales</taxon>
        <taxon>Microbacteriaceae</taxon>
        <taxon>Microbacterium</taxon>
    </lineage>
</organism>
<evidence type="ECO:0000256" key="2">
    <source>
        <dbReference type="ARBA" id="ARBA00011322"/>
    </source>
</evidence>
<evidence type="ECO:0000259" key="9">
    <source>
        <dbReference type="Pfam" id="PF12320"/>
    </source>
</evidence>
<dbReference type="GO" id="GO:0004527">
    <property type="term" value="F:exonuclease activity"/>
    <property type="evidence" value="ECO:0007669"/>
    <property type="project" value="UniProtKB-KW"/>
</dbReference>